<evidence type="ECO:0008006" key="5">
    <source>
        <dbReference type="Google" id="ProtNLM"/>
    </source>
</evidence>
<gene>
    <name evidence="3" type="ORF">OB236_13920</name>
</gene>
<keyword evidence="2" id="KW-0812">Transmembrane</keyword>
<dbReference type="RefSeq" id="WP_262684516.1">
    <property type="nucleotide sequence ID" value="NZ_JAOQIO010000038.1"/>
</dbReference>
<feature type="coiled-coil region" evidence="1">
    <location>
        <begin position="48"/>
        <end position="82"/>
    </location>
</feature>
<accession>A0ABT2UEY9</accession>
<evidence type="ECO:0000313" key="3">
    <source>
        <dbReference type="EMBL" id="MCU6793215.1"/>
    </source>
</evidence>
<sequence length="300" mass="34410">MNEERQPEKNEIPYVNRSYYKLFFVILVFVAIIIGCDNSSESKNSSEFKTMKSDYEKLKIANDELNKKVSLQMKELDELKNGPGKMIALAQDQYNARKYTDAKKTIQDLTTKYPSSPEVAKSKELLILIESDQVKQKEEDKQRIALATSKMKAEVDEVENITWHTDTSTKASGSSVHAYVGKPEKGKLQLRMVFRFEGLSWLYVQSYKIKTDDKTFDFAVDYNNVKRTTKSSKIYETWDKAFTRRDLEISQNIISSPKPIVRFTGKDSSSDYEVTDSEKQALKNVIDAFLALGGSLDEIY</sequence>
<proteinExistence type="predicted"/>
<protein>
    <recommendedName>
        <fullName evidence="5">Lipoprotein</fullName>
    </recommendedName>
</protein>
<evidence type="ECO:0000256" key="1">
    <source>
        <dbReference type="SAM" id="Coils"/>
    </source>
</evidence>
<dbReference type="EMBL" id="JAOQIO010000038">
    <property type="protein sequence ID" value="MCU6793215.1"/>
    <property type="molecule type" value="Genomic_DNA"/>
</dbReference>
<keyword evidence="4" id="KW-1185">Reference proteome</keyword>
<reference evidence="3 4" key="1">
    <citation type="submission" date="2022-09" db="EMBL/GenBank/DDBJ databases">
        <authorList>
            <person name="Han X.L."/>
            <person name="Wang Q."/>
            <person name="Lu T."/>
        </authorList>
    </citation>
    <scope>NUCLEOTIDE SEQUENCE [LARGE SCALE GENOMIC DNA]</scope>
    <source>
        <strain evidence="3 4">WQ 127069</strain>
    </source>
</reference>
<keyword evidence="2" id="KW-0472">Membrane</keyword>
<organism evidence="3 4">
    <name type="scientific">Paenibacillus baimaensis</name>
    <dbReference type="NCBI Taxonomy" id="2982185"/>
    <lineage>
        <taxon>Bacteria</taxon>
        <taxon>Bacillati</taxon>
        <taxon>Bacillota</taxon>
        <taxon>Bacilli</taxon>
        <taxon>Bacillales</taxon>
        <taxon>Paenibacillaceae</taxon>
        <taxon>Paenibacillus</taxon>
    </lineage>
</organism>
<name>A0ABT2UEY9_9BACL</name>
<feature type="transmembrane region" description="Helical" evidence="2">
    <location>
        <begin position="18"/>
        <end position="36"/>
    </location>
</feature>
<keyword evidence="2" id="KW-1133">Transmembrane helix</keyword>
<evidence type="ECO:0000313" key="4">
    <source>
        <dbReference type="Proteomes" id="UP001652445"/>
    </source>
</evidence>
<dbReference type="Proteomes" id="UP001652445">
    <property type="component" value="Unassembled WGS sequence"/>
</dbReference>
<evidence type="ECO:0000256" key="2">
    <source>
        <dbReference type="SAM" id="Phobius"/>
    </source>
</evidence>
<comment type="caution">
    <text evidence="3">The sequence shown here is derived from an EMBL/GenBank/DDBJ whole genome shotgun (WGS) entry which is preliminary data.</text>
</comment>
<keyword evidence="1" id="KW-0175">Coiled coil</keyword>